<dbReference type="SMART" id="SM00363">
    <property type="entry name" value="S4"/>
    <property type="match status" value="1"/>
</dbReference>
<dbReference type="InterPro" id="IPR002942">
    <property type="entry name" value="S4_RNA-bd"/>
</dbReference>
<gene>
    <name evidence="11" type="ORF">DN062_10780</name>
</gene>
<dbReference type="SUPFAM" id="SSF55120">
    <property type="entry name" value="Pseudouridine synthase"/>
    <property type="match status" value="1"/>
</dbReference>
<organism evidence="11 12">
    <name type="scientific">Nitrincola tibetensis</name>
    <dbReference type="NCBI Taxonomy" id="2219697"/>
    <lineage>
        <taxon>Bacteria</taxon>
        <taxon>Pseudomonadati</taxon>
        <taxon>Pseudomonadota</taxon>
        <taxon>Gammaproteobacteria</taxon>
        <taxon>Oceanospirillales</taxon>
        <taxon>Oceanospirillaceae</taxon>
        <taxon>Nitrincola</taxon>
    </lineage>
</organism>
<name>A0A364NL49_9GAMM</name>
<dbReference type="FunFam" id="3.30.70.580:FF:000009">
    <property type="entry name" value="Pseudouridine synthase"/>
    <property type="match status" value="1"/>
</dbReference>
<evidence type="ECO:0000256" key="9">
    <source>
        <dbReference type="SAM" id="MobiDB-lite"/>
    </source>
</evidence>
<dbReference type="PANTHER" id="PTHR47683">
    <property type="entry name" value="PSEUDOURIDINE SYNTHASE FAMILY PROTEIN-RELATED"/>
    <property type="match status" value="1"/>
</dbReference>
<keyword evidence="3 7" id="KW-0694">RNA-binding</keyword>
<dbReference type="Pfam" id="PF01479">
    <property type="entry name" value="S4"/>
    <property type="match status" value="1"/>
</dbReference>
<proteinExistence type="inferred from homology"/>
<dbReference type="InterPro" id="IPR036986">
    <property type="entry name" value="S4_RNA-bd_sf"/>
</dbReference>
<feature type="region of interest" description="Disordered" evidence="9">
    <location>
        <begin position="261"/>
        <end position="303"/>
    </location>
</feature>
<evidence type="ECO:0000313" key="12">
    <source>
        <dbReference type="Proteomes" id="UP000250744"/>
    </source>
</evidence>
<dbReference type="GO" id="GO:0003723">
    <property type="term" value="F:RNA binding"/>
    <property type="evidence" value="ECO:0007669"/>
    <property type="project" value="UniProtKB-KW"/>
</dbReference>
<dbReference type="SUPFAM" id="SSF55174">
    <property type="entry name" value="Alpha-L RNA-binding motif"/>
    <property type="match status" value="1"/>
</dbReference>
<dbReference type="InterPro" id="IPR000748">
    <property type="entry name" value="PsdUridine_synth_RsuA/RluB/E/F"/>
</dbReference>
<sequence>MENEKLQKVLARSGFGSRREMERWIEEKRLTINDALATQGDRVGPSDKVTLDGRKIDLVFSGHVPRRVLIYNKPLGEVCTRHDPEGRPTVFDSLPPLKQGRWIVVGRLDINTTGLLIFTTDGELANLLMHPSAQIDREYAARVLGEVNDEMLERLKQGVLLEDGMAKFTDVRFFDGEGANKWFHCVLMEGRNREVRRLWESQGIQVNRLKRVRFGPVFLPSEVKVGTWRELSQKECNMLAAEVNLDVDRVKFVRTPAQKDEDVRRYKNQKVRQVAKGGDQNRPQKAEKPKKRPRSVGKRGAGR</sequence>
<dbReference type="GO" id="GO:0160139">
    <property type="term" value="F:23S rRNA pseudouridine(2605) synthase activity"/>
    <property type="evidence" value="ECO:0007669"/>
    <property type="project" value="UniProtKB-EC"/>
</dbReference>
<keyword evidence="4 8" id="KW-0413">Isomerase</keyword>
<dbReference type="NCBIfam" id="NF007976">
    <property type="entry name" value="PRK10700.1"/>
    <property type="match status" value="1"/>
</dbReference>
<dbReference type="InterPro" id="IPR006145">
    <property type="entry name" value="PsdUridine_synth_RsuA/RluA"/>
</dbReference>
<evidence type="ECO:0000256" key="6">
    <source>
        <dbReference type="ARBA" id="ARBA00037383"/>
    </source>
</evidence>
<dbReference type="PROSITE" id="PS01149">
    <property type="entry name" value="PSI_RSU"/>
    <property type="match status" value="1"/>
</dbReference>
<keyword evidence="2" id="KW-0698">rRNA processing</keyword>
<evidence type="ECO:0000259" key="10">
    <source>
        <dbReference type="SMART" id="SM00363"/>
    </source>
</evidence>
<evidence type="ECO:0000256" key="5">
    <source>
        <dbReference type="ARBA" id="ARBA00036944"/>
    </source>
</evidence>
<dbReference type="OrthoDB" id="9807213at2"/>
<dbReference type="EC" id="5.4.99.-" evidence="8"/>
<dbReference type="CDD" id="cd02556">
    <property type="entry name" value="PseudoU_synth_RluB"/>
    <property type="match status" value="1"/>
</dbReference>
<dbReference type="FunFam" id="3.10.290.10:FF:000003">
    <property type="entry name" value="Pseudouridine synthase"/>
    <property type="match status" value="1"/>
</dbReference>
<evidence type="ECO:0000256" key="2">
    <source>
        <dbReference type="ARBA" id="ARBA00022552"/>
    </source>
</evidence>
<dbReference type="AlphaFoldDB" id="A0A364NL49"/>
<comment type="catalytic activity">
    <reaction evidence="5">
        <text>uridine(2605) in 23S rRNA = pseudouridine(2605) in 23S rRNA</text>
        <dbReference type="Rhea" id="RHEA:42520"/>
        <dbReference type="Rhea" id="RHEA-COMP:10095"/>
        <dbReference type="Rhea" id="RHEA-COMP:10096"/>
        <dbReference type="ChEBI" id="CHEBI:65314"/>
        <dbReference type="ChEBI" id="CHEBI:65315"/>
        <dbReference type="EC" id="5.4.99.22"/>
    </reaction>
</comment>
<dbReference type="Gene3D" id="3.10.290.10">
    <property type="entry name" value="RNA-binding S4 domain"/>
    <property type="match status" value="1"/>
</dbReference>
<protein>
    <recommendedName>
        <fullName evidence="8">Pseudouridine synthase</fullName>
        <ecNumber evidence="8">5.4.99.-</ecNumber>
    </recommendedName>
</protein>
<comment type="function">
    <text evidence="6">Responsible for synthesis of pseudouridine from uracil-2605 in 23S ribosomal RNA.</text>
</comment>
<dbReference type="RefSeq" id="WP_112159338.1">
    <property type="nucleotide sequence ID" value="NZ_QKRX01000007.1"/>
</dbReference>
<dbReference type="Gene3D" id="3.30.2350.10">
    <property type="entry name" value="Pseudouridine synthase"/>
    <property type="match status" value="1"/>
</dbReference>
<dbReference type="Proteomes" id="UP000250744">
    <property type="component" value="Unassembled WGS sequence"/>
</dbReference>
<evidence type="ECO:0000256" key="3">
    <source>
        <dbReference type="ARBA" id="ARBA00022884"/>
    </source>
</evidence>
<dbReference type="InterPro" id="IPR050343">
    <property type="entry name" value="RsuA_PseudoU_synthase"/>
</dbReference>
<dbReference type="Pfam" id="PF00849">
    <property type="entry name" value="PseudoU_synth_2"/>
    <property type="match status" value="1"/>
</dbReference>
<dbReference type="NCBIfam" id="TIGR00093">
    <property type="entry name" value="pseudouridine synthase"/>
    <property type="match status" value="1"/>
</dbReference>
<evidence type="ECO:0000256" key="4">
    <source>
        <dbReference type="ARBA" id="ARBA00023235"/>
    </source>
</evidence>
<dbReference type="FunFam" id="3.30.70.1560:FF:000001">
    <property type="entry name" value="Pseudouridine synthase"/>
    <property type="match status" value="1"/>
</dbReference>
<feature type="domain" description="RNA-binding S4" evidence="10">
    <location>
        <begin position="4"/>
        <end position="60"/>
    </location>
</feature>
<dbReference type="InterPro" id="IPR020103">
    <property type="entry name" value="PsdUridine_synth_cat_dom_sf"/>
</dbReference>
<dbReference type="PROSITE" id="PS50889">
    <property type="entry name" value="S4"/>
    <property type="match status" value="1"/>
</dbReference>
<reference evidence="11 12" key="1">
    <citation type="submission" date="2018-06" db="EMBL/GenBank/DDBJ databases">
        <title>Nitrincola tibetense sp. nov., isolated from Lake XuguoCo on Tibetan Plateau.</title>
        <authorList>
            <person name="Xing P."/>
        </authorList>
    </citation>
    <scope>NUCLEOTIDE SEQUENCE [LARGE SCALE GENOMIC DNA]</scope>
    <source>
        <strain evidence="12">xg18</strain>
    </source>
</reference>
<evidence type="ECO:0000256" key="1">
    <source>
        <dbReference type="ARBA" id="ARBA00008348"/>
    </source>
</evidence>
<dbReference type="GO" id="GO:0005829">
    <property type="term" value="C:cytosol"/>
    <property type="evidence" value="ECO:0007669"/>
    <property type="project" value="UniProtKB-ARBA"/>
</dbReference>
<keyword evidence="12" id="KW-1185">Reference proteome</keyword>
<comment type="similarity">
    <text evidence="1 8">Belongs to the pseudouridine synthase RsuA family.</text>
</comment>
<comment type="caution">
    <text evidence="11">The sequence shown here is derived from an EMBL/GenBank/DDBJ whole genome shotgun (WGS) entry which is preliminary data.</text>
</comment>
<dbReference type="PANTHER" id="PTHR47683:SF3">
    <property type="entry name" value="RIBOSOMAL LARGE SUBUNIT PSEUDOURIDINE SYNTHASE B"/>
    <property type="match status" value="1"/>
</dbReference>
<dbReference type="EMBL" id="QKRX01000007">
    <property type="protein sequence ID" value="RAU17848.1"/>
    <property type="molecule type" value="Genomic_DNA"/>
</dbReference>
<feature type="compositionally biased region" description="Basic residues" evidence="9">
    <location>
        <begin position="288"/>
        <end position="303"/>
    </location>
</feature>
<accession>A0A364NL49</accession>
<evidence type="ECO:0000256" key="8">
    <source>
        <dbReference type="RuleBase" id="RU003887"/>
    </source>
</evidence>
<evidence type="ECO:0000313" key="11">
    <source>
        <dbReference type="EMBL" id="RAU17848.1"/>
    </source>
</evidence>
<evidence type="ECO:0000256" key="7">
    <source>
        <dbReference type="PROSITE-ProRule" id="PRU00182"/>
    </source>
</evidence>
<dbReference type="CDD" id="cd00165">
    <property type="entry name" value="S4"/>
    <property type="match status" value="1"/>
</dbReference>
<dbReference type="InterPro" id="IPR018496">
    <property type="entry name" value="PsdUridine_synth_RsuA/RluB_CS"/>
</dbReference>
<dbReference type="GO" id="GO:0000455">
    <property type="term" value="P:enzyme-directed rRNA pseudouridine synthesis"/>
    <property type="evidence" value="ECO:0007669"/>
    <property type="project" value="UniProtKB-ARBA"/>
</dbReference>